<keyword evidence="1" id="KW-0472">Membrane</keyword>
<evidence type="ECO:0000313" key="2">
    <source>
        <dbReference type="EMBL" id="WAJ69474.1"/>
    </source>
</evidence>
<dbReference type="PROSITE" id="PS00141">
    <property type="entry name" value="ASP_PROTEASE"/>
    <property type="match status" value="1"/>
</dbReference>
<feature type="transmembrane region" description="Helical" evidence="1">
    <location>
        <begin position="13"/>
        <end position="30"/>
    </location>
</feature>
<dbReference type="GO" id="GO:0008233">
    <property type="term" value="F:peptidase activity"/>
    <property type="evidence" value="ECO:0007669"/>
    <property type="project" value="UniProtKB-KW"/>
</dbReference>
<dbReference type="InterPro" id="IPR001969">
    <property type="entry name" value="Aspartic_peptidase_AS"/>
</dbReference>
<dbReference type="CDD" id="cd05483">
    <property type="entry name" value="retropepsin_like_bacteria"/>
    <property type="match status" value="1"/>
</dbReference>
<dbReference type="GO" id="GO:0006508">
    <property type="term" value="P:proteolysis"/>
    <property type="evidence" value="ECO:0007669"/>
    <property type="project" value="UniProtKB-KW"/>
</dbReference>
<dbReference type="EC" id="3.4.23.-" evidence="2"/>
<dbReference type="Proteomes" id="UP001163726">
    <property type="component" value="Chromosome"/>
</dbReference>
<dbReference type="Gene3D" id="2.40.70.10">
    <property type="entry name" value="Acid Proteases"/>
    <property type="match status" value="1"/>
</dbReference>
<dbReference type="InterPro" id="IPR034122">
    <property type="entry name" value="Retropepsin-like_bacterial"/>
</dbReference>
<dbReference type="Pfam" id="PF13975">
    <property type="entry name" value="gag-asp_proteas"/>
    <property type="match status" value="1"/>
</dbReference>
<dbReference type="InterPro" id="IPR021109">
    <property type="entry name" value="Peptidase_aspartic_dom_sf"/>
</dbReference>
<dbReference type="EMBL" id="CP109965">
    <property type="protein sequence ID" value="WAJ69474.1"/>
    <property type="molecule type" value="Genomic_DNA"/>
</dbReference>
<dbReference type="InterPro" id="IPR011969">
    <property type="entry name" value="Clan_AA_Asp_peptidase_C"/>
</dbReference>
<reference evidence="2" key="1">
    <citation type="submission" date="2022-10" db="EMBL/GenBank/DDBJ databases">
        <title>Catenovulum adriacola sp. nov. isolated in the Harbour of Susak.</title>
        <authorList>
            <person name="Schoch T."/>
            <person name="Reich S.J."/>
            <person name="Stoeferle S."/>
            <person name="Flaiz M."/>
            <person name="Kazda M."/>
            <person name="Riedel C.U."/>
            <person name="Duerre P."/>
        </authorList>
    </citation>
    <scope>NUCLEOTIDE SEQUENCE</scope>
    <source>
        <strain evidence="2">TS8</strain>
    </source>
</reference>
<proteinExistence type="predicted"/>
<keyword evidence="1" id="KW-0812">Transmembrane</keyword>
<keyword evidence="3" id="KW-1185">Reference proteome</keyword>
<keyword evidence="1" id="KW-1133">Transmembrane helix</keyword>
<dbReference type="NCBIfam" id="TIGR02281">
    <property type="entry name" value="clan_AA_DTGA"/>
    <property type="match status" value="1"/>
</dbReference>
<name>A0ABY7AJ52_9ALTE</name>
<keyword evidence="2" id="KW-0378">Hydrolase</keyword>
<sequence length="172" mass="19596">MEQPDVNQKTGKWMYYAAWIIGFVLLTYGFQRFYDNQENPNQSPVSEYSQAGTIEVRLKRNPYGHYVTNGHINQQTVTFLLDTGATHVSVPEKVARRLNLPYGPRQTVSTANGVVEVFQTRLDTLQVGEITLRNVSASINPHMDEEQILLGMSALKRIEFSQRGNTLTLKQY</sequence>
<organism evidence="2 3">
    <name type="scientific">Catenovulum adriaticum</name>
    <dbReference type="NCBI Taxonomy" id="2984846"/>
    <lineage>
        <taxon>Bacteria</taxon>
        <taxon>Pseudomonadati</taxon>
        <taxon>Pseudomonadota</taxon>
        <taxon>Gammaproteobacteria</taxon>
        <taxon>Alteromonadales</taxon>
        <taxon>Alteromonadaceae</taxon>
        <taxon>Catenovulum</taxon>
    </lineage>
</organism>
<dbReference type="RefSeq" id="WP_268073713.1">
    <property type="nucleotide sequence ID" value="NZ_CP109965.1"/>
</dbReference>
<evidence type="ECO:0000256" key="1">
    <source>
        <dbReference type="SAM" id="Phobius"/>
    </source>
</evidence>
<dbReference type="SUPFAM" id="SSF50630">
    <property type="entry name" value="Acid proteases"/>
    <property type="match status" value="1"/>
</dbReference>
<keyword evidence="2" id="KW-0645">Protease</keyword>
<gene>
    <name evidence="2" type="ORF">OLW01_09835</name>
</gene>
<evidence type="ECO:0000313" key="3">
    <source>
        <dbReference type="Proteomes" id="UP001163726"/>
    </source>
</evidence>
<protein>
    <submittedName>
        <fullName evidence="2">TIGR02281 family clan AA aspartic protease</fullName>
        <ecNumber evidence="2">3.4.23.-</ecNumber>
    </submittedName>
</protein>
<accession>A0ABY7AJ52</accession>